<feature type="transmembrane region" description="Helical" evidence="1">
    <location>
        <begin position="98"/>
        <end position="122"/>
    </location>
</feature>
<gene>
    <name evidence="3" type="ORF">FGIG_03656</name>
</gene>
<keyword evidence="1" id="KW-0472">Membrane</keyword>
<accession>A0A504YBK3</accession>
<comment type="caution">
    <text evidence="3">The sequence shown here is derived from an EMBL/GenBank/DDBJ whole genome shotgun (WGS) entry which is preliminary data.</text>
</comment>
<evidence type="ECO:0000256" key="1">
    <source>
        <dbReference type="SAM" id="Phobius"/>
    </source>
</evidence>
<dbReference type="EMBL" id="SUNJ01011914">
    <property type="protein sequence ID" value="TPP58534.1"/>
    <property type="molecule type" value="Genomic_DNA"/>
</dbReference>
<feature type="chain" id="PRO_5021365918" description="CD59 glycoprotein-like" evidence="2">
    <location>
        <begin position="26"/>
        <end position="123"/>
    </location>
</feature>
<protein>
    <recommendedName>
        <fullName evidence="5">CD59 glycoprotein-like</fullName>
    </recommendedName>
</protein>
<evidence type="ECO:0000313" key="3">
    <source>
        <dbReference type="EMBL" id="TPP58534.1"/>
    </source>
</evidence>
<reference evidence="3 4" key="1">
    <citation type="submission" date="2019-04" db="EMBL/GenBank/DDBJ databases">
        <title>Annotation for the trematode Fasciola gigantica.</title>
        <authorList>
            <person name="Choi Y.-J."/>
        </authorList>
    </citation>
    <scope>NUCLEOTIDE SEQUENCE [LARGE SCALE GENOMIC DNA]</scope>
    <source>
        <strain evidence="3">Uganda_cow_1</strain>
    </source>
</reference>
<name>A0A504YBK3_FASGI</name>
<keyword evidence="1" id="KW-0812">Transmembrane</keyword>
<keyword evidence="2" id="KW-0732">Signal</keyword>
<feature type="signal peptide" evidence="2">
    <location>
        <begin position="1"/>
        <end position="25"/>
    </location>
</feature>
<dbReference type="Proteomes" id="UP000316759">
    <property type="component" value="Unassembled WGS sequence"/>
</dbReference>
<evidence type="ECO:0008006" key="5">
    <source>
        <dbReference type="Google" id="ProtNLM"/>
    </source>
</evidence>
<evidence type="ECO:0000256" key="2">
    <source>
        <dbReference type="SAM" id="SignalP"/>
    </source>
</evidence>
<organism evidence="3 4">
    <name type="scientific">Fasciola gigantica</name>
    <name type="common">Giant liver fluke</name>
    <dbReference type="NCBI Taxonomy" id="46835"/>
    <lineage>
        <taxon>Eukaryota</taxon>
        <taxon>Metazoa</taxon>
        <taxon>Spiralia</taxon>
        <taxon>Lophotrochozoa</taxon>
        <taxon>Platyhelminthes</taxon>
        <taxon>Trematoda</taxon>
        <taxon>Digenea</taxon>
        <taxon>Plagiorchiida</taxon>
        <taxon>Echinostomata</taxon>
        <taxon>Echinostomatoidea</taxon>
        <taxon>Fasciolidae</taxon>
        <taxon>Fasciola</taxon>
    </lineage>
</organism>
<sequence length="123" mass="13962">MTTSAFELTRVFFIMLAAVDQTASTFRCYHCEDCATVTEYTPTFDGCSSCEKNDSYHHVMKMHVVYRYCRLNHCQSVTRDLGHLKSEVNCCYTELCNMAPLICGSVKLVILLVSTTILVTYFA</sequence>
<keyword evidence="4" id="KW-1185">Reference proteome</keyword>
<keyword evidence="1" id="KW-1133">Transmembrane helix</keyword>
<dbReference type="AlphaFoldDB" id="A0A504YBK3"/>
<evidence type="ECO:0000313" key="4">
    <source>
        <dbReference type="Proteomes" id="UP000316759"/>
    </source>
</evidence>
<proteinExistence type="predicted"/>